<organism evidence="1 2">
    <name type="scientific">Staphylococcus xylosus</name>
    <dbReference type="NCBI Taxonomy" id="1288"/>
    <lineage>
        <taxon>Bacteria</taxon>
        <taxon>Bacillati</taxon>
        <taxon>Bacillota</taxon>
        <taxon>Bacilli</taxon>
        <taxon>Bacillales</taxon>
        <taxon>Staphylococcaceae</taxon>
        <taxon>Staphylococcus</taxon>
    </lineage>
</organism>
<evidence type="ECO:0000313" key="2">
    <source>
        <dbReference type="Proteomes" id="UP000285579"/>
    </source>
</evidence>
<proteinExistence type="predicted"/>
<gene>
    <name evidence="1" type="ORF">BU104_14350</name>
</gene>
<comment type="caution">
    <text evidence="1">The sequence shown here is derived from an EMBL/GenBank/DDBJ whole genome shotgun (WGS) entry which is preliminary data.</text>
</comment>
<evidence type="ECO:0000313" key="1">
    <source>
        <dbReference type="EMBL" id="RIM90461.1"/>
    </source>
</evidence>
<dbReference type="Proteomes" id="UP000285579">
    <property type="component" value="Unassembled WGS sequence"/>
</dbReference>
<accession>A0AAQ0LW34</accession>
<name>A0AAQ0LW34_STAXY</name>
<sequence length="70" mass="8136">MMETQFKAHGKEYELILTYDYFGCDVISIKENGNFIAIVDIMTEPTQALMTMQARIINNKHYEELIENAC</sequence>
<dbReference type="RefSeq" id="WP_119555752.1">
    <property type="nucleotide sequence ID" value="NZ_QXUI01000025.1"/>
</dbReference>
<dbReference type="AlphaFoldDB" id="A0AAQ0LW34"/>
<protein>
    <submittedName>
        <fullName evidence="1">Uncharacterized protein</fullName>
    </submittedName>
</protein>
<dbReference type="EMBL" id="QXUI01000025">
    <property type="protein sequence ID" value="RIM90461.1"/>
    <property type="molecule type" value="Genomic_DNA"/>
</dbReference>
<reference evidence="1 2" key="1">
    <citation type="journal article" date="2016" name="Front. Microbiol.">
        <title>Comprehensive Phylogenetic Analysis of Bovine Non-aureus Staphylococci Species Based on Whole-Genome Sequencing.</title>
        <authorList>
            <person name="Naushad S."/>
            <person name="Barkema H.W."/>
            <person name="Luby C."/>
            <person name="Condas L.A."/>
            <person name="Nobrega D.B."/>
            <person name="Carson D.A."/>
            <person name="De Buck J."/>
        </authorList>
    </citation>
    <scope>NUCLEOTIDE SEQUENCE [LARGE SCALE GENOMIC DNA]</scope>
    <source>
        <strain evidence="1 2">SNUC 1349</strain>
    </source>
</reference>